<dbReference type="InterPro" id="IPR005950">
    <property type="entry name" value="ModA"/>
</dbReference>
<evidence type="ECO:0000256" key="7">
    <source>
        <dbReference type="SAM" id="SignalP"/>
    </source>
</evidence>
<keyword evidence="9" id="KW-1185">Reference proteome</keyword>
<keyword evidence="3 6" id="KW-0479">Metal-binding</keyword>
<accession>A0A7W7ZHT9</accession>
<dbReference type="Gene3D" id="3.40.190.10">
    <property type="entry name" value="Periplasmic binding protein-like II"/>
    <property type="match status" value="2"/>
</dbReference>
<dbReference type="PANTHER" id="PTHR30632">
    <property type="entry name" value="MOLYBDATE-BINDING PERIPLASMIC PROTEIN"/>
    <property type="match status" value="1"/>
</dbReference>
<dbReference type="FunFam" id="3.40.190.10:FF:000035">
    <property type="entry name" value="Molybdate ABC transporter substrate-binding protein"/>
    <property type="match status" value="1"/>
</dbReference>
<evidence type="ECO:0000256" key="3">
    <source>
        <dbReference type="ARBA" id="ARBA00022723"/>
    </source>
</evidence>
<dbReference type="GO" id="GO:0046872">
    <property type="term" value="F:metal ion binding"/>
    <property type="evidence" value="ECO:0007669"/>
    <property type="project" value="UniProtKB-KW"/>
</dbReference>
<feature type="binding site" evidence="6">
    <location>
        <position position="179"/>
    </location>
    <ligand>
        <name>molybdate</name>
        <dbReference type="ChEBI" id="CHEBI:36264"/>
    </ligand>
</feature>
<dbReference type="InterPro" id="IPR044084">
    <property type="entry name" value="AvModA-like_subst-bd"/>
</dbReference>
<comment type="similarity">
    <text evidence="1">Belongs to the bacterial solute-binding protein ModA family.</text>
</comment>
<dbReference type="Proteomes" id="UP000540989">
    <property type="component" value="Unassembled WGS sequence"/>
</dbReference>
<feature type="binding site" evidence="6">
    <location>
        <position position="70"/>
    </location>
    <ligand>
        <name>molybdate</name>
        <dbReference type="ChEBI" id="CHEBI:36264"/>
    </ligand>
</feature>
<dbReference type="GO" id="GO:0015689">
    <property type="term" value="P:molybdate ion transport"/>
    <property type="evidence" value="ECO:0007669"/>
    <property type="project" value="InterPro"/>
</dbReference>
<gene>
    <name evidence="8" type="ORF">HDF16_004732</name>
</gene>
<dbReference type="GO" id="GO:1901359">
    <property type="term" value="F:tungstate binding"/>
    <property type="evidence" value="ECO:0007669"/>
    <property type="project" value="UniProtKB-ARBA"/>
</dbReference>
<evidence type="ECO:0000256" key="1">
    <source>
        <dbReference type="ARBA" id="ARBA00009175"/>
    </source>
</evidence>
<feature type="chain" id="PRO_5031044215" evidence="7">
    <location>
        <begin position="31"/>
        <end position="263"/>
    </location>
</feature>
<feature type="signal peptide" evidence="7">
    <location>
        <begin position="1"/>
        <end position="30"/>
    </location>
</feature>
<dbReference type="PIRSF" id="PIRSF004846">
    <property type="entry name" value="ModA"/>
    <property type="match status" value="1"/>
</dbReference>
<dbReference type="InterPro" id="IPR050682">
    <property type="entry name" value="ModA/WtpA"/>
</dbReference>
<dbReference type="CDD" id="cd13539">
    <property type="entry name" value="PBP2_AvModA"/>
    <property type="match status" value="1"/>
</dbReference>
<evidence type="ECO:0000313" key="9">
    <source>
        <dbReference type="Proteomes" id="UP000540989"/>
    </source>
</evidence>
<proteinExistence type="inferred from homology"/>
<evidence type="ECO:0000256" key="5">
    <source>
        <dbReference type="ARBA" id="ARBA00062515"/>
    </source>
</evidence>
<dbReference type="PANTHER" id="PTHR30632:SF14">
    <property type="entry name" value="TUNGSTATE_MOLYBDATE_CHROMATE-BINDING PROTEIN MODA"/>
    <property type="match status" value="1"/>
</dbReference>
<dbReference type="Pfam" id="PF13531">
    <property type="entry name" value="SBP_bac_11"/>
    <property type="match status" value="1"/>
</dbReference>
<dbReference type="AlphaFoldDB" id="A0A7W7ZHT9"/>
<comment type="caution">
    <text evidence="8">The sequence shown here is derived from an EMBL/GenBank/DDBJ whole genome shotgun (WGS) entry which is preliminary data.</text>
</comment>
<dbReference type="RefSeq" id="WP_246409746.1">
    <property type="nucleotide sequence ID" value="NZ_JACHIP010000008.1"/>
</dbReference>
<dbReference type="GO" id="GO:0030973">
    <property type="term" value="F:molybdate ion binding"/>
    <property type="evidence" value="ECO:0007669"/>
    <property type="project" value="InterPro"/>
</dbReference>
<dbReference type="EMBL" id="JACHIP010000008">
    <property type="protein sequence ID" value="MBB5059998.1"/>
    <property type="molecule type" value="Genomic_DNA"/>
</dbReference>
<evidence type="ECO:0000256" key="6">
    <source>
        <dbReference type="PIRSR" id="PIRSR004846-1"/>
    </source>
</evidence>
<evidence type="ECO:0000313" key="8">
    <source>
        <dbReference type="EMBL" id="MBB5059998.1"/>
    </source>
</evidence>
<keyword evidence="4 7" id="KW-0732">Signal</keyword>
<comment type="subunit">
    <text evidence="5">The complex is composed of two ATP-binding proteins (ModC), two transmembrane proteins (ModB) and a solute-binding protein (ModA).</text>
</comment>
<protein>
    <submittedName>
        <fullName evidence="8">Molybdate transport system substrate-binding protein</fullName>
    </submittedName>
</protein>
<reference evidence="8 9" key="1">
    <citation type="submission" date="2020-08" db="EMBL/GenBank/DDBJ databases">
        <title>Genomic Encyclopedia of Type Strains, Phase IV (KMG-V): Genome sequencing to study the core and pangenomes of soil and plant-associated prokaryotes.</title>
        <authorList>
            <person name="Whitman W."/>
        </authorList>
    </citation>
    <scope>NUCLEOTIDE SEQUENCE [LARGE SCALE GENOMIC DNA]</scope>
    <source>
        <strain evidence="8 9">M8UP14</strain>
    </source>
</reference>
<keyword evidence="2 6" id="KW-0500">Molybdenum</keyword>
<organism evidence="8 9">
    <name type="scientific">Granulicella aggregans</name>
    <dbReference type="NCBI Taxonomy" id="474949"/>
    <lineage>
        <taxon>Bacteria</taxon>
        <taxon>Pseudomonadati</taxon>
        <taxon>Acidobacteriota</taxon>
        <taxon>Terriglobia</taxon>
        <taxon>Terriglobales</taxon>
        <taxon>Acidobacteriaceae</taxon>
        <taxon>Granulicella</taxon>
    </lineage>
</organism>
<evidence type="ECO:0000256" key="2">
    <source>
        <dbReference type="ARBA" id="ARBA00022505"/>
    </source>
</evidence>
<name>A0A7W7ZHT9_9BACT</name>
<dbReference type="SUPFAM" id="SSF53850">
    <property type="entry name" value="Periplasmic binding protein-like II"/>
    <property type="match status" value="1"/>
</dbReference>
<dbReference type="NCBIfam" id="TIGR01256">
    <property type="entry name" value="modA"/>
    <property type="match status" value="1"/>
</dbReference>
<sequence length="263" mass="28386">MGQFRRKSVAQFVINFVALLLGAASFQAHAQAAKEIRVAAAADLQSALPPIAQRYEAKTGVKLMVSYGSSGTLATQILNGAPFDLFLGADYVFPEKIVAANLADSKDAIPYAKGALVLWARKDSPLQPLHLEALSDPRVQKIAIADELRAPYGRAAVAALTKLKLYDQLKPKLVVAENVAQASQFVQSGNAQLGLISLTTAMSTTFKEQGTYVLVPDVYPAIRQCAVIIAKSDRRTEAHAFLDWLLTTEIQAELPKLGLDPVR</sequence>
<evidence type="ECO:0000256" key="4">
    <source>
        <dbReference type="ARBA" id="ARBA00022729"/>
    </source>
</evidence>